<gene>
    <name evidence="19" type="primary">ND4</name>
</gene>
<evidence type="ECO:0000256" key="8">
    <source>
        <dbReference type="ARBA" id="ARBA00022967"/>
    </source>
</evidence>
<keyword evidence="11 16" id="KW-0520">NAD</keyword>
<dbReference type="PANTHER" id="PTHR43507">
    <property type="entry name" value="NADH-UBIQUINONE OXIDOREDUCTASE CHAIN 4"/>
    <property type="match status" value="1"/>
</dbReference>
<organism evidence="19">
    <name type="scientific">Diodora graeca</name>
    <name type="common">Greek keyhole limpet</name>
    <name type="synonym">Patella graeca</name>
    <dbReference type="NCBI Taxonomy" id="120387"/>
    <lineage>
        <taxon>Eukaryota</taxon>
        <taxon>Metazoa</taxon>
        <taxon>Spiralia</taxon>
        <taxon>Lophotrochozoa</taxon>
        <taxon>Mollusca</taxon>
        <taxon>Gastropoda</taxon>
        <taxon>Vetigastropoda</taxon>
        <taxon>Lepetellida</taxon>
        <taxon>Fissurelloidea</taxon>
        <taxon>Fissurellidae</taxon>
        <taxon>Diodora</taxon>
    </lineage>
</organism>
<reference evidence="19" key="1">
    <citation type="journal article" date="2016" name="Zool. Scr.">
        <title>Mitogenomics of Vetigastropoda: insights into the evolution of pallial symmetry.</title>
        <authorList>
            <person name="Uribe J.E."/>
            <person name="Kano Y."/>
            <person name="Templado J."/>
            <person name="Zardoya R."/>
        </authorList>
    </citation>
    <scope>NUCLEOTIDE SEQUENCE</scope>
</reference>
<dbReference type="Pfam" id="PF01059">
    <property type="entry name" value="Oxidored_q5_N"/>
    <property type="match status" value="1"/>
</dbReference>
<evidence type="ECO:0000256" key="12">
    <source>
        <dbReference type="ARBA" id="ARBA00023075"/>
    </source>
</evidence>
<comment type="catalytic activity">
    <reaction evidence="15 16">
        <text>a ubiquinone + NADH + 5 H(+)(in) = a ubiquinol + NAD(+) + 4 H(+)(out)</text>
        <dbReference type="Rhea" id="RHEA:29091"/>
        <dbReference type="Rhea" id="RHEA-COMP:9565"/>
        <dbReference type="Rhea" id="RHEA-COMP:9566"/>
        <dbReference type="ChEBI" id="CHEBI:15378"/>
        <dbReference type="ChEBI" id="CHEBI:16389"/>
        <dbReference type="ChEBI" id="CHEBI:17976"/>
        <dbReference type="ChEBI" id="CHEBI:57540"/>
        <dbReference type="ChEBI" id="CHEBI:57945"/>
        <dbReference type="EC" id="7.1.1.2"/>
    </reaction>
</comment>
<sequence>MLKIILFASSALFSFSSPSLNWYTRMWLLFLGSFLSLSLLSAPNSLSLISTTHATMLDPLSAPLIALTWWISGLMLISSQKSIKQKMLYPSLFTWSVSVLNLILLLVLSSSNILLFYLFFELSLIPTLLLILGWGNQPERLQAGMYMMLYTVTASLPLLLIIVSANKSFLSQSMLLKPLTPYILFSQSGLSYWELPILGTMLFLATTAAFLVKLPLFSMHLWLPKAHVEAPVAGSMILAGILLKLSGYGLIRIYTHFSFHVSSSPVKDILFSFALLGGVITSLICMRQTDLKALIAYSSVGHMSIMLAGILSNYPWGWQASLGIMLAHGLCSPAMFSLANFNYSNTGSRSVILNKGMLLVSPYISLWWFLLCTLNMAAPPSINLMGEIMAFPAVMASSPWLTLYLALMSFLAACYSLFIYVSTQHGKFPKFTLPFSQPKMTLFTSSLLLYLPANLLILKSDAIFSWMT</sequence>
<comment type="similarity">
    <text evidence="2 16">Belongs to the complex I subunit 4 family.</text>
</comment>
<dbReference type="InterPro" id="IPR001750">
    <property type="entry name" value="ND/Mrp_TM"/>
</dbReference>
<evidence type="ECO:0000259" key="17">
    <source>
        <dbReference type="Pfam" id="PF00361"/>
    </source>
</evidence>
<evidence type="ECO:0000256" key="7">
    <source>
        <dbReference type="ARBA" id="ARBA00022692"/>
    </source>
</evidence>
<evidence type="ECO:0000313" key="19">
    <source>
        <dbReference type="EMBL" id="AMA07339.1"/>
    </source>
</evidence>
<dbReference type="InterPro" id="IPR000260">
    <property type="entry name" value="NADH4_N"/>
</dbReference>
<evidence type="ECO:0000256" key="6">
    <source>
        <dbReference type="ARBA" id="ARBA00022660"/>
    </source>
</evidence>
<evidence type="ECO:0000256" key="9">
    <source>
        <dbReference type="ARBA" id="ARBA00022982"/>
    </source>
</evidence>
<feature type="transmembrane region" description="Helical" evidence="16">
    <location>
        <begin position="147"/>
        <end position="170"/>
    </location>
</feature>
<keyword evidence="13 16" id="KW-0496">Mitochondrion</keyword>
<evidence type="ECO:0000256" key="4">
    <source>
        <dbReference type="ARBA" id="ARBA00021006"/>
    </source>
</evidence>
<evidence type="ECO:0000256" key="16">
    <source>
        <dbReference type="RuleBase" id="RU003297"/>
    </source>
</evidence>
<evidence type="ECO:0000256" key="1">
    <source>
        <dbReference type="ARBA" id="ARBA00004225"/>
    </source>
</evidence>
<evidence type="ECO:0000259" key="18">
    <source>
        <dbReference type="Pfam" id="PF01059"/>
    </source>
</evidence>
<dbReference type="PANTHER" id="PTHR43507:SF20">
    <property type="entry name" value="NADH-UBIQUINONE OXIDOREDUCTASE CHAIN 4"/>
    <property type="match status" value="1"/>
</dbReference>
<name>A0A120HE75_DIOGA</name>
<evidence type="ECO:0000256" key="15">
    <source>
        <dbReference type="ARBA" id="ARBA00049551"/>
    </source>
</evidence>
<dbReference type="Pfam" id="PF00361">
    <property type="entry name" value="Proton_antipo_M"/>
    <property type="match status" value="1"/>
</dbReference>
<feature type="transmembrane region" description="Helical" evidence="16">
    <location>
        <begin position="440"/>
        <end position="458"/>
    </location>
</feature>
<feature type="transmembrane region" description="Helical" evidence="16">
    <location>
        <begin position="357"/>
        <end position="378"/>
    </location>
</feature>
<evidence type="ECO:0000256" key="3">
    <source>
        <dbReference type="ARBA" id="ARBA00012944"/>
    </source>
</evidence>
<dbReference type="GO" id="GO:0015990">
    <property type="term" value="P:electron transport coupled proton transport"/>
    <property type="evidence" value="ECO:0007669"/>
    <property type="project" value="TreeGrafter"/>
</dbReference>
<comment type="subcellular location">
    <subcellularLocation>
        <location evidence="1 16">Mitochondrion membrane</location>
        <topology evidence="1 16">Multi-pass membrane protein</topology>
    </subcellularLocation>
</comment>
<feature type="transmembrane region" description="Helical" evidence="16">
    <location>
        <begin position="293"/>
        <end position="311"/>
    </location>
</feature>
<feature type="transmembrane region" description="Helical" evidence="16">
    <location>
        <begin position="190"/>
        <end position="212"/>
    </location>
</feature>
<feature type="transmembrane region" description="Helical" evidence="16">
    <location>
        <begin position="232"/>
        <end position="257"/>
    </location>
</feature>
<keyword evidence="7 16" id="KW-0812">Transmembrane</keyword>
<protein>
    <recommendedName>
        <fullName evidence="4 16">NADH-ubiquinone oxidoreductase chain 4</fullName>
        <ecNumber evidence="3 16">7.1.1.2</ecNumber>
    </recommendedName>
</protein>
<keyword evidence="9 16" id="KW-0249">Electron transport</keyword>
<evidence type="ECO:0000256" key="5">
    <source>
        <dbReference type="ARBA" id="ARBA00022448"/>
    </source>
</evidence>
<feature type="transmembrane region" description="Helical" evidence="16">
    <location>
        <begin position="398"/>
        <end position="420"/>
    </location>
</feature>
<keyword evidence="8" id="KW-1278">Translocase</keyword>
<keyword evidence="12 16" id="KW-0830">Ubiquinone</keyword>
<dbReference type="GO" id="GO:0042773">
    <property type="term" value="P:ATP synthesis coupled electron transport"/>
    <property type="evidence" value="ECO:0007669"/>
    <property type="project" value="InterPro"/>
</dbReference>
<evidence type="ECO:0000256" key="11">
    <source>
        <dbReference type="ARBA" id="ARBA00023027"/>
    </source>
</evidence>
<keyword evidence="14 16" id="KW-0472">Membrane</keyword>
<dbReference type="EC" id="7.1.1.2" evidence="3 16"/>
<evidence type="ECO:0000256" key="14">
    <source>
        <dbReference type="ARBA" id="ARBA00023136"/>
    </source>
</evidence>
<dbReference type="EMBL" id="KT207825">
    <property type="protein sequence ID" value="AMA07339.1"/>
    <property type="molecule type" value="Genomic_DNA"/>
</dbReference>
<feature type="domain" description="NADH:ubiquinone oxidoreductase chain 4 N-terminal" evidence="18">
    <location>
        <begin position="1"/>
        <end position="106"/>
    </location>
</feature>
<dbReference type="GO" id="GO:0048039">
    <property type="term" value="F:ubiquinone binding"/>
    <property type="evidence" value="ECO:0007669"/>
    <property type="project" value="TreeGrafter"/>
</dbReference>
<keyword evidence="6 16" id="KW-0679">Respiratory chain</keyword>
<feature type="domain" description="NADH:quinone oxidoreductase/Mrp antiporter transmembrane" evidence="17">
    <location>
        <begin position="110"/>
        <end position="408"/>
    </location>
</feature>
<comment type="function">
    <text evidence="16">Core subunit of the mitochondrial membrane respiratory chain NADH dehydrogenase (Complex I) which catalyzes electron transfer from NADH through the respiratory chain, using ubiquinone as an electron acceptor. Essential for the catalytic activity and assembly of complex I.</text>
</comment>
<feature type="transmembrane region" description="Helical" evidence="16">
    <location>
        <begin position="317"/>
        <end position="336"/>
    </location>
</feature>
<dbReference type="PRINTS" id="PR01437">
    <property type="entry name" value="NUOXDRDTASE4"/>
</dbReference>
<keyword evidence="10 16" id="KW-1133">Transmembrane helix</keyword>
<geneLocation type="mitochondrion" evidence="19"/>
<feature type="transmembrane region" description="Helical" evidence="16">
    <location>
        <begin position="114"/>
        <end position="135"/>
    </location>
</feature>
<feature type="transmembrane region" description="Helical" evidence="16">
    <location>
        <begin position="89"/>
        <end position="108"/>
    </location>
</feature>
<dbReference type="GO" id="GO:0008137">
    <property type="term" value="F:NADH dehydrogenase (ubiquinone) activity"/>
    <property type="evidence" value="ECO:0007669"/>
    <property type="project" value="UniProtKB-UniRule"/>
</dbReference>
<accession>A0A120HE75</accession>
<evidence type="ECO:0000256" key="10">
    <source>
        <dbReference type="ARBA" id="ARBA00022989"/>
    </source>
</evidence>
<dbReference type="GO" id="GO:0003954">
    <property type="term" value="F:NADH dehydrogenase activity"/>
    <property type="evidence" value="ECO:0007669"/>
    <property type="project" value="TreeGrafter"/>
</dbReference>
<dbReference type="InterPro" id="IPR003918">
    <property type="entry name" value="NADH_UbQ_OxRdtase"/>
</dbReference>
<dbReference type="GO" id="GO:0031966">
    <property type="term" value="C:mitochondrial membrane"/>
    <property type="evidence" value="ECO:0007669"/>
    <property type="project" value="UniProtKB-SubCell"/>
</dbReference>
<feature type="transmembrane region" description="Helical" evidence="16">
    <location>
        <begin position="57"/>
        <end position="77"/>
    </location>
</feature>
<keyword evidence="5 16" id="KW-0813">Transport</keyword>
<proteinExistence type="inferred from homology"/>
<feature type="transmembrane region" description="Helical" evidence="16">
    <location>
        <begin position="269"/>
        <end position="286"/>
    </location>
</feature>
<evidence type="ECO:0000256" key="13">
    <source>
        <dbReference type="ARBA" id="ARBA00023128"/>
    </source>
</evidence>
<dbReference type="AlphaFoldDB" id="A0A120HE75"/>
<evidence type="ECO:0000256" key="2">
    <source>
        <dbReference type="ARBA" id="ARBA00009025"/>
    </source>
</evidence>